<comment type="caution">
    <text evidence="1">The sequence shown here is derived from an EMBL/GenBank/DDBJ whole genome shotgun (WGS) entry which is preliminary data.</text>
</comment>
<evidence type="ECO:0000313" key="1">
    <source>
        <dbReference type="EMBL" id="GAH03943.1"/>
    </source>
</evidence>
<accession>X1E5J9</accession>
<proteinExistence type="predicted"/>
<gene>
    <name evidence="1" type="ORF">S01H4_44116</name>
</gene>
<sequence length="145" mass="16701">IEEIEFIFNKIDIAPLKLKERLKTLSKITQISEKEKIVVDITSFSKPIEQTTAKTWIAPIPPKEKSLKAIEIGFVQIKHAVKNFITEKSKTNKQINSSNTIKGVKKILNIDEMDKKWDEDIWTLALNNSKNICVKQTPKTIYFKS</sequence>
<dbReference type="EMBL" id="BART01024421">
    <property type="protein sequence ID" value="GAH03943.1"/>
    <property type="molecule type" value="Genomic_DNA"/>
</dbReference>
<name>X1E5J9_9ZZZZ</name>
<dbReference type="AlphaFoldDB" id="X1E5J9"/>
<protein>
    <submittedName>
        <fullName evidence="1">Uncharacterized protein</fullName>
    </submittedName>
</protein>
<feature type="non-terminal residue" evidence="1">
    <location>
        <position position="1"/>
    </location>
</feature>
<organism evidence="1">
    <name type="scientific">marine sediment metagenome</name>
    <dbReference type="NCBI Taxonomy" id="412755"/>
    <lineage>
        <taxon>unclassified sequences</taxon>
        <taxon>metagenomes</taxon>
        <taxon>ecological metagenomes</taxon>
    </lineage>
</organism>
<reference evidence="1" key="1">
    <citation type="journal article" date="2014" name="Front. Microbiol.">
        <title>High frequency of phylogenetically diverse reductive dehalogenase-homologous genes in deep subseafloor sedimentary metagenomes.</title>
        <authorList>
            <person name="Kawai M."/>
            <person name="Futagami T."/>
            <person name="Toyoda A."/>
            <person name="Takaki Y."/>
            <person name="Nishi S."/>
            <person name="Hori S."/>
            <person name="Arai W."/>
            <person name="Tsubouchi T."/>
            <person name="Morono Y."/>
            <person name="Uchiyama I."/>
            <person name="Ito T."/>
            <person name="Fujiyama A."/>
            <person name="Inagaki F."/>
            <person name="Takami H."/>
        </authorList>
    </citation>
    <scope>NUCLEOTIDE SEQUENCE</scope>
    <source>
        <strain evidence="1">Expedition CK06-06</strain>
    </source>
</reference>